<dbReference type="RefSeq" id="WP_010276743.1">
    <property type="nucleotide sequence ID" value="NZ_BSWF01000006.1"/>
</dbReference>
<dbReference type="Proteomes" id="UP000762586">
    <property type="component" value="Unassembled WGS sequence"/>
</dbReference>
<evidence type="ECO:0000313" key="5">
    <source>
        <dbReference type="EMBL" id="QPK25876.1"/>
    </source>
</evidence>
<reference evidence="4" key="4">
    <citation type="submission" date="2023-11" db="EMBL/GenBank/DDBJ databases">
        <title>Comparative genomics revealed phylogeny of phytopathogenic Pectobacterium aroidearum based on whole-genome sequencing and function of putative horizontal acquire islands in P. aroidearum PccS1.</title>
        <authorList>
            <person name="Fan J."/>
            <person name="Yang L."/>
        </authorList>
    </citation>
    <scope>NUCLEOTIDE SEQUENCE</scope>
    <source>
        <strain evidence="4">NJAU140</strain>
    </source>
</reference>
<dbReference type="Proteomes" id="UP000029435">
    <property type="component" value="Unassembled WGS sequence"/>
</dbReference>
<keyword evidence="8" id="KW-1185">Reference proteome</keyword>
<gene>
    <name evidence="5" type="ORF">F126LOC_008930</name>
    <name evidence="3" type="ORF">H4F48_12825</name>
    <name evidence="2" type="ORF">KU74_10045</name>
    <name evidence="4" type="ORF">SOV92_12730</name>
</gene>
<proteinExistence type="predicted"/>
<reference evidence="2 6" key="1">
    <citation type="submission" date="2014-08" db="EMBL/GenBank/DDBJ databases">
        <title>Genome sequences of NCPPB Pectobacterium isolates.</title>
        <authorList>
            <person name="Glover R.H."/>
            <person name="Sapp M."/>
            <person name="Elphinstone J."/>
        </authorList>
    </citation>
    <scope>NUCLEOTIDE SEQUENCE [LARGE SCALE GENOMIC DNA]</scope>
    <source>
        <strain evidence="2 6">LMG 21372</strain>
    </source>
</reference>
<dbReference type="OrthoDB" id="1551317at2"/>
<evidence type="ECO:0000313" key="8">
    <source>
        <dbReference type="Proteomes" id="UP000762586"/>
    </source>
</evidence>
<reference evidence="5 7" key="3">
    <citation type="submission" date="2020-11" db="EMBL/GenBank/DDBJ databases">
        <title>Complete genome sequence of Pectobacterium brasiliense strain F126.</title>
        <authorList>
            <person name="Miroshnikov K."/>
            <person name="Vo T.N.H."/>
            <person name="Khodykina M.V."/>
            <person name="Kabanova A.P."/>
            <person name="Shneider M."/>
            <person name="Korzhenkov A."/>
            <person name="Toschakov S.V."/>
            <person name="Miroshnikov K.A."/>
            <person name="Ignatov A.N."/>
            <person name="Mikhailova Y.V."/>
            <person name="Shelenkov A."/>
            <person name="Yanushevich Y.G."/>
            <person name="Evseev P.V."/>
        </authorList>
    </citation>
    <scope>NUCLEOTIDE SEQUENCE [LARGE SCALE GENOMIC DNA]</scope>
    <source>
        <strain evidence="5 7">F126</strain>
    </source>
</reference>
<evidence type="ECO:0000313" key="3">
    <source>
        <dbReference type="EMBL" id="MBN3106953.1"/>
    </source>
</evidence>
<feature type="domain" description="Antitoxin Xre/MbcA/ParS-like toxin-binding" evidence="1">
    <location>
        <begin position="94"/>
        <end position="143"/>
    </location>
</feature>
<dbReference type="AlphaFoldDB" id="A0A086EAW3"/>
<evidence type="ECO:0000313" key="2">
    <source>
        <dbReference type="EMBL" id="KGA33818.1"/>
    </source>
</evidence>
<name>A0A086EAW3_9GAMM</name>
<evidence type="ECO:0000259" key="1">
    <source>
        <dbReference type="Pfam" id="PF09722"/>
    </source>
</evidence>
<dbReference type="STRING" id="180957.B5S52_10100"/>
<dbReference type="GeneID" id="90771482"/>
<dbReference type="PATRIC" id="fig|180957.22.peg.3052"/>
<dbReference type="EMBL" id="JQOD01000002">
    <property type="protein sequence ID" value="KGA33818.1"/>
    <property type="molecule type" value="Genomic_DNA"/>
</dbReference>
<evidence type="ECO:0000313" key="7">
    <source>
        <dbReference type="Proteomes" id="UP000269351"/>
    </source>
</evidence>
<organism evidence="2 6">
    <name type="scientific">Pectobacterium brasiliense</name>
    <dbReference type="NCBI Taxonomy" id="180957"/>
    <lineage>
        <taxon>Bacteria</taxon>
        <taxon>Pseudomonadati</taxon>
        <taxon>Pseudomonadota</taxon>
        <taxon>Gammaproteobacteria</taxon>
        <taxon>Enterobacterales</taxon>
        <taxon>Pectobacteriaceae</taxon>
        <taxon>Pectobacterium</taxon>
    </lineage>
</organism>
<dbReference type="EMBL" id="CP065031">
    <property type="protein sequence ID" value="QPK25876.1"/>
    <property type="molecule type" value="Genomic_DNA"/>
</dbReference>
<dbReference type="Proteomes" id="UP001269968">
    <property type="component" value="Unassembled WGS sequence"/>
</dbReference>
<dbReference type="Pfam" id="PF09722">
    <property type="entry name" value="Xre_MbcA_ParS_C"/>
    <property type="match status" value="1"/>
</dbReference>
<dbReference type="KEGG" id="pbra:B5S52_10100"/>
<evidence type="ECO:0000313" key="4">
    <source>
        <dbReference type="EMBL" id="MDY4378688.1"/>
    </source>
</evidence>
<evidence type="ECO:0000313" key="6">
    <source>
        <dbReference type="Proteomes" id="UP000029435"/>
    </source>
</evidence>
<dbReference type="Proteomes" id="UP000269351">
    <property type="component" value="Chromosome"/>
</dbReference>
<accession>A0A086EAW3</accession>
<dbReference type="InterPro" id="IPR024467">
    <property type="entry name" value="Xre/MbcA/ParS-like_toxin-bd"/>
</dbReference>
<dbReference type="EMBL" id="JACGET010000013">
    <property type="protein sequence ID" value="MBN3106953.1"/>
    <property type="molecule type" value="Genomic_DNA"/>
</dbReference>
<protein>
    <submittedName>
        <fullName evidence="4">Antitoxin Xre/MbcA/ParS toxin-binding domain-containing protein</fullName>
    </submittedName>
    <submittedName>
        <fullName evidence="3">DUF2384 domain-containing protein</fullName>
    </submittedName>
</protein>
<reference evidence="3 8" key="2">
    <citation type="submission" date="2020-07" db="EMBL/GenBank/DDBJ databases">
        <title>A pangenomic view of the genus Pectobacterium provides insights into genome organization, phylogeny, and virulence.</title>
        <authorList>
            <person name="Jonkheer E."/>
            <person name="Brankovics B."/>
            <person name="Houwers I."/>
            <person name="Van Der Wolf J."/>
            <person name="Bonants P."/>
            <person name="Vreeburg R."/>
            <person name="Bollema R."/>
            <person name="De Haan J."/>
            <person name="Berke L."/>
            <person name="De Ridder D."/>
            <person name="Smit S."/>
            <person name="Van Der Lee T.A.J."/>
        </authorList>
    </citation>
    <scope>NUCLEOTIDE SEQUENCE [LARGE SCALE GENOMIC DNA]</scope>
    <source>
        <strain evidence="3 8">NAK:384</strain>
    </source>
</reference>
<sequence length="146" mass="16164">MNAEISLKVENFAREAELPDGVFHDPLMFVNVVRGGISGAMLKRGADASGLSRKLIGSALSVDPSNISRLFRRKHLTLEQGEAALETFRLWLKAMTTFEDEAKAQLWMESGIPAFGGKTPAEMLDTHKGRQLVDNALNRIEYGEFI</sequence>
<dbReference type="EMBL" id="JAXHOZ010000049">
    <property type="protein sequence ID" value="MDY4378688.1"/>
    <property type="molecule type" value="Genomic_DNA"/>
</dbReference>